<keyword evidence="3" id="KW-1185">Reference proteome</keyword>
<gene>
    <name evidence="2" type="ORF">Q31a_26790</name>
</gene>
<dbReference type="RefSeq" id="WP_231691172.1">
    <property type="nucleotide sequence ID" value="NZ_CP036298.1"/>
</dbReference>
<protein>
    <submittedName>
        <fullName evidence="2">Ribosomal-protein-alanine N-acetyltransferase</fullName>
    </submittedName>
</protein>
<dbReference type="InterPro" id="IPR000182">
    <property type="entry name" value="GNAT_dom"/>
</dbReference>
<dbReference type="Pfam" id="PF00583">
    <property type="entry name" value="Acetyltransf_1"/>
    <property type="match status" value="1"/>
</dbReference>
<accession>A0A518G6Z5</accession>
<feature type="domain" description="N-acetyltransferase" evidence="1">
    <location>
        <begin position="11"/>
        <end position="155"/>
    </location>
</feature>
<dbReference type="InterPro" id="IPR006464">
    <property type="entry name" value="AcTrfase_RimI/Ard1"/>
</dbReference>
<name>A0A518G6Z5_9BACT</name>
<dbReference type="CDD" id="cd04301">
    <property type="entry name" value="NAT_SF"/>
    <property type="match status" value="1"/>
</dbReference>
<dbReference type="InterPro" id="IPR016181">
    <property type="entry name" value="Acyl_CoA_acyltransferase"/>
</dbReference>
<evidence type="ECO:0000259" key="1">
    <source>
        <dbReference type="PROSITE" id="PS51186"/>
    </source>
</evidence>
<proteinExistence type="predicted"/>
<dbReference type="Gene3D" id="3.40.630.30">
    <property type="match status" value="1"/>
</dbReference>
<dbReference type="PROSITE" id="PS51186">
    <property type="entry name" value="GNAT"/>
    <property type="match status" value="1"/>
</dbReference>
<dbReference type="EMBL" id="CP036298">
    <property type="protein sequence ID" value="QDV24362.1"/>
    <property type="molecule type" value="Genomic_DNA"/>
</dbReference>
<dbReference type="SUPFAM" id="SSF55729">
    <property type="entry name" value="Acyl-CoA N-acyltransferases (Nat)"/>
    <property type="match status" value="1"/>
</dbReference>
<dbReference type="NCBIfam" id="TIGR01575">
    <property type="entry name" value="rimI"/>
    <property type="match status" value="1"/>
</dbReference>
<organism evidence="2 3">
    <name type="scientific">Aureliella helgolandensis</name>
    <dbReference type="NCBI Taxonomy" id="2527968"/>
    <lineage>
        <taxon>Bacteria</taxon>
        <taxon>Pseudomonadati</taxon>
        <taxon>Planctomycetota</taxon>
        <taxon>Planctomycetia</taxon>
        <taxon>Pirellulales</taxon>
        <taxon>Pirellulaceae</taxon>
        <taxon>Aureliella</taxon>
    </lineage>
</organism>
<dbReference type="GO" id="GO:0008080">
    <property type="term" value="F:N-acetyltransferase activity"/>
    <property type="evidence" value="ECO:0007669"/>
    <property type="project" value="InterPro"/>
</dbReference>
<reference evidence="2 3" key="1">
    <citation type="submission" date="2019-02" db="EMBL/GenBank/DDBJ databases">
        <title>Deep-cultivation of Planctomycetes and their phenomic and genomic characterization uncovers novel biology.</title>
        <authorList>
            <person name="Wiegand S."/>
            <person name="Jogler M."/>
            <person name="Boedeker C."/>
            <person name="Pinto D."/>
            <person name="Vollmers J."/>
            <person name="Rivas-Marin E."/>
            <person name="Kohn T."/>
            <person name="Peeters S.H."/>
            <person name="Heuer A."/>
            <person name="Rast P."/>
            <person name="Oberbeckmann S."/>
            <person name="Bunk B."/>
            <person name="Jeske O."/>
            <person name="Meyerdierks A."/>
            <person name="Storesund J.E."/>
            <person name="Kallscheuer N."/>
            <person name="Luecker S."/>
            <person name="Lage O.M."/>
            <person name="Pohl T."/>
            <person name="Merkel B.J."/>
            <person name="Hornburger P."/>
            <person name="Mueller R.-W."/>
            <person name="Bruemmer F."/>
            <person name="Labrenz M."/>
            <person name="Spormann A.M."/>
            <person name="Op den Camp H."/>
            <person name="Overmann J."/>
            <person name="Amann R."/>
            <person name="Jetten M.S.M."/>
            <person name="Mascher T."/>
            <person name="Medema M.H."/>
            <person name="Devos D.P."/>
            <person name="Kaster A.-K."/>
            <person name="Ovreas L."/>
            <person name="Rohde M."/>
            <person name="Galperin M.Y."/>
            <person name="Jogler C."/>
        </authorList>
    </citation>
    <scope>NUCLEOTIDE SEQUENCE [LARGE SCALE GENOMIC DNA]</scope>
    <source>
        <strain evidence="2 3">Q31a</strain>
    </source>
</reference>
<dbReference type="KEGG" id="ahel:Q31a_26790"/>
<sequence>MPSAESSQSCVHIRWMIRRDMPSVLAIEEASFEFPWSEDEFIRCLRQRNCIGMVAERDDQVVGFMIYELHKNRLHLLNFAVNPLMRRNAIGHAMVEKLRSKLSMDRRNRIMLEVRETNLDAQLFFKGVGFRAISVLRDFYEDTTEDAYLMQLRYRPTSEELAPADEASRRLAG</sequence>
<dbReference type="Proteomes" id="UP000318017">
    <property type="component" value="Chromosome"/>
</dbReference>
<evidence type="ECO:0000313" key="2">
    <source>
        <dbReference type="EMBL" id="QDV24362.1"/>
    </source>
</evidence>
<keyword evidence="2" id="KW-0808">Transferase</keyword>
<evidence type="ECO:0000313" key="3">
    <source>
        <dbReference type="Proteomes" id="UP000318017"/>
    </source>
</evidence>
<dbReference type="AlphaFoldDB" id="A0A518G6Z5"/>